<sequence>MFVDIDLLHSGARESHRAGEHAQEGVEQLARGPLLPGMFGGFSAAETFHDAVSAAHAQHVKGLRGHRETLTELGRKGHYAANGFADMDDRNAAEMRAVRCASATSALRI</sequence>
<reference evidence="1 2" key="1">
    <citation type="submission" date="2017-02" db="EMBL/GenBank/DDBJ databases">
        <title>The new phylogeny of genus Mycobacterium.</title>
        <authorList>
            <person name="Tortoli E."/>
            <person name="Trovato A."/>
            <person name="Cirillo D.M."/>
        </authorList>
    </citation>
    <scope>NUCLEOTIDE SEQUENCE [LARGE SCALE GENOMIC DNA]</scope>
    <source>
        <strain evidence="1 2">DSM 44471</strain>
    </source>
</reference>
<protein>
    <submittedName>
        <fullName evidence="1">Uncharacterized protein</fullName>
    </submittedName>
</protein>
<dbReference type="Pfam" id="PF10817">
    <property type="entry name" value="DUF2563"/>
    <property type="match status" value="1"/>
</dbReference>
<dbReference type="STRING" id="53376.BST25_18110"/>
<evidence type="ECO:0000313" key="1">
    <source>
        <dbReference type="EMBL" id="ORA70862.1"/>
    </source>
</evidence>
<dbReference type="OrthoDB" id="4750359at2"/>
<dbReference type="Proteomes" id="UP000192566">
    <property type="component" value="Unassembled WGS sequence"/>
</dbReference>
<accession>A0A1X0DFB1</accession>
<keyword evidence="2" id="KW-1185">Reference proteome</keyword>
<comment type="caution">
    <text evidence="1">The sequence shown here is derived from an EMBL/GenBank/DDBJ whole genome shotgun (WGS) entry which is preliminary data.</text>
</comment>
<gene>
    <name evidence="1" type="ORF">BST25_18110</name>
</gene>
<dbReference type="AlphaFoldDB" id="A0A1X0DFB1"/>
<dbReference type="InterPro" id="IPR022534">
    <property type="entry name" value="DUF2563"/>
</dbReference>
<evidence type="ECO:0000313" key="2">
    <source>
        <dbReference type="Proteomes" id="UP000192566"/>
    </source>
</evidence>
<proteinExistence type="predicted"/>
<dbReference type="EMBL" id="MVHR01000030">
    <property type="protein sequence ID" value="ORA70862.1"/>
    <property type="molecule type" value="Genomic_DNA"/>
</dbReference>
<organism evidence="1 2">
    <name type="scientific">Mycobacterium heidelbergense</name>
    <dbReference type="NCBI Taxonomy" id="53376"/>
    <lineage>
        <taxon>Bacteria</taxon>
        <taxon>Bacillati</taxon>
        <taxon>Actinomycetota</taxon>
        <taxon>Actinomycetes</taxon>
        <taxon>Mycobacteriales</taxon>
        <taxon>Mycobacteriaceae</taxon>
        <taxon>Mycobacterium</taxon>
        <taxon>Mycobacterium simiae complex</taxon>
    </lineage>
</organism>
<dbReference type="RefSeq" id="WP_083075745.1">
    <property type="nucleotide sequence ID" value="NZ_AP022615.1"/>
</dbReference>
<name>A0A1X0DFB1_MYCHE</name>